<dbReference type="EMBL" id="CAXLJM020000046">
    <property type="protein sequence ID" value="CAL8111870.1"/>
    <property type="molecule type" value="Genomic_DNA"/>
</dbReference>
<gene>
    <name evidence="7" type="ORF">ODALV1_LOCUS10404</name>
    <name evidence="8" type="ORF">ODALV1_LOCUS15395</name>
</gene>
<keyword evidence="5 6" id="KW-0472">Membrane</keyword>
<evidence type="ECO:0000256" key="1">
    <source>
        <dbReference type="ARBA" id="ARBA00004651"/>
    </source>
</evidence>
<keyword evidence="4 6" id="KW-1133">Transmembrane helix</keyword>
<keyword evidence="3 6" id="KW-0812">Transmembrane</keyword>
<feature type="transmembrane region" description="Helical" evidence="6">
    <location>
        <begin position="306"/>
        <end position="325"/>
    </location>
</feature>
<sequence length="423" mass="48127">MALKGLELATVLGWFTGIIILDHPWGVPSLSSWLTFSTFYSLSLFGVYFFLMVDFLFNNSRGLHLNENRKFAKWVVAFSISQYILVALLQRFGFIFNAKRLGKLMQTLSQQMNQQKRQRIYTMQFVGIHLGFLVLLIGSTVMAINFIKVNASRPSWIHFLGLGNVGYAIIYPLFAFVPLMLTSQCCFAIISVVCTRIPEIISEFYDQVRYAITTITSDTRSELEIFNIIHMRSKLEMKKGAKEIAGLSLKPCRHDVVNRFEEMKDLLKLTDEAISSLVFLCMVGMTLNLVGTASQIFVIGHTGTSLFIDIVHLSLCALHSTLLQVGQRSREMQKQAKTQLYTEFLNLPWSTEKAEMEEVVQEIVEWEWRLSACGFFHVDRRLASGIFSLVLNYVVIFVQLNIALDEPPCSGNDMTLRNNTEAS</sequence>
<evidence type="ECO:0000256" key="6">
    <source>
        <dbReference type="SAM" id="Phobius"/>
    </source>
</evidence>
<feature type="transmembrane region" description="Helical" evidence="6">
    <location>
        <begin position="125"/>
        <end position="147"/>
    </location>
</feature>
<evidence type="ECO:0000313" key="8">
    <source>
        <dbReference type="EMBL" id="CAL8111870.1"/>
    </source>
</evidence>
<comment type="caution">
    <text evidence="7">The sequence shown here is derived from an EMBL/GenBank/DDBJ whole genome shotgun (WGS) entry which is preliminary data.</text>
</comment>
<evidence type="ECO:0000256" key="5">
    <source>
        <dbReference type="ARBA" id="ARBA00023136"/>
    </source>
</evidence>
<feature type="transmembrane region" description="Helical" evidence="6">
    <location>
        <begin position="277"/>
        <end position="300"/>
    </location>
</feature>
<evidence type="ECO:0008006" key="10">
    <source>
        <dbReference type="Google" id="ProtNLM"/>
    </source>
</evidence>
<dbReference type="Pfam" id="PF08395">
    <property type="entry name" value="7tm_7"/>
    <property type="match status" value="1"/>
</dbReference>
<feature type="transmembrane region" description="Helical" evidence="6">
    <location>
        <begin position="6"/>
        <end position="21"/>
    </location>
</feature>
<feature type="transmembrane region" description="Helical" evidence="6">
    <location>
        <begin position="167"/>
        <end position="194"/>
    </location>
</feature>
<feature type="transmembrane region" description="Helical" evidence="6">
    <location>
        <begin position="386"/>
        <end position="404"/>
    </location>
</feature>
<evidence type="ECO:0000313" key="9">
    <source>
        <dbReference type="Proteomes" id="UP001642540"/>
    </source>
</evidence>
<feature type="transmembrane region" description="Helical" evidence="6">
    <location>
        <begin position="71"/>
        <end position="96"/>
    </location>
</feature>
<organism evidence="7 9">
    <name type="scientific">Orchesella dallaii</name>
    <dbReference type="NCBI Taxonomy" id="48710"/>
    <lineage>
        <taxon>Eukaryota</taxon>
        <taxon>Metazoa</taxon>
        <taxon>Ecdysozoa</taxon>
        <taxon>Arthropoda</taxon>
        <taxon>Hexapoda</taxon>
        <taxon>Collembola</taxon>
        <taxon>Entomobryomorpha</taxon>
        <taxon>Entomobryoidea</taxon>
        <taxon>Orchesellidae</taxon>
        <taxon>Orchesellinae</taxon>
        <taxon>Orchesella</taxon>
    </lineage>
</organism>
<reference evidence="7 9" key="1">
    <citation type="submission" date="2024-08" db="EMBL/GenBank/DDBJ databases">
        <authorList>
            <person name="Cucini C."/>
            <person name="Frati F."/>
        </authorList>
    </citation>
    <scope>NUCLEOTIDE SEQUENCE [LARGE SCALE GENOMIC DNA]</scope>
</reference>
<accession>A0ABP1QE17</accession>
<feature type="transmembrane region" description="Helical" evidence="6">
    <location>
        <begin position="33"/>
        <end position="51"/>
    </location>
</feature>
<evidence type="ECO:0000256" key="3">
    <source>
        <dbReference type="ARBA" id="ARBA00022692"/>
    </source>
</evidence>
<dbReference type="Proteomes" id="UP001642540">
    <property type="component" value="Unassembled WGS sequence"/>
</dbReference>
<keyword evidence="9" id="KW-1185">Reference proteome</keyword>
<evidence type="ECO:0000313" key="7">
    <source>
        <dbReference type="EMBL" id="CAL8099986.1"/>
    </source>
</evidence>
<comment type="subcellular location">
    <subcellularLocation>
        <location evidence="1">Cell membrane</location>
        <topology evidence="1">Multi-pass membrane protein</topology>
    </subcellularLocation>
</comment>
<keyword evidence="2" id="KW-1003">Cell membrane</keyword>
<dbReference type="InterPro" id="IPR013604">
    <property type="entry name" value="7TM_chemorcpt"/>
</dbReference>
<name>A0ABP1QE17_9HEXA</name>
<evidence type="ECO:0000256" key="4">
    <source>
        <dbReference type="ARBA" id="ARBA00022989"/>
    </source>
</evidence>
<proteinExistence type="predicted"/>
<protein>
    <recommendedName>
        <fullName evidence="10">Gustatory receptor</fullName>
    </recommendedName>
</protein>
<dbReference type="EMBL" id="CAXLJM020000032">
    <property type="protein sequence ID" value="CAL8099986.1"/>
    <property type="molecule type" value="Genomic_DNA"/>
</dbReference>
<evidence type="ECO:0000256" key="2">
    <source>
        <dbReference type="ARBA" id="ARBA00022475"/>
    </source>
</evidence>